<keyword evidence="5" id="KW-0446">Lipid-binding</keyword>
<dbReference type="EMBL" id="FZQA01000002">
    <property type="protein sequence ID" value="SNT72499.1"/>
    <property type="molecule type" value="Genomic_DNA"/>
</dbReference>
<evidence type="ECO:0000313" key="9">
    <source>
        <dbReference type="Proteomes" id="UP000198346"/>
    </source>
</evidence>
<dbReference type="OrthoDB" id="7201143at2"/>
<accession>A0A239PQC8</accession>
<dbReference type="PANTHER" id="PTHR21427:SF19">
    <property type="entry name" value="UBIQUINONE BIOSYNTHESIS PROTEIN COQ9, MITOCHONDRIAL"/>
    <property type="match status" value="1"/>
</dbReference>
<dbReference type="Proteomes" id="UP000198346">
    <property type="component" value="Unassembled WGS sequence"/>
</dbReference>
<dbReference type="NCBIfam" id="TIGR02396">
    <property type="entry name" value="diverge_rpsU"/>
    <property type="match status" value="1"/>
</dbReference>
<sequence length="261" mass="28572">MDDARPRPAPDRDGADGFEPARRAVLAAALARAPFEGWSPVMLRRAAADAGADRAALAAAFPKGVADLLAYWSLTADEEMAARMSGPDFAARRIRDKVAFAIETRLDLLRPHREAARRAAATLALPVYAPLAARLAWKTADAVWRGLDDRSTDFNFYTKRAILAGVWSATLARWLADESPGDADTKAFLARRIENVMQFEKLKKRARELGLDPAKPAGWLARLRYGRGRAQARARAEAKVDEALEESFPASDPPYWTTGGA</sequence>
<evidence type="ECO:0000259" key="7">
    <source>
        <dbReference type="Pfam" id="PF08511"/>
    </source>
</evidence>
<keyword evidence="9" id="KW-1185">Reference proteome</keyword>
<protein>
    <submittedName>
        <fullName evidence="8">Ubiquinone biosynthesis protein COQ9</fullName>
    </submittedName>
</protein>
<reference evidence="8 9" key="1">
    <citation type="submission" date="2017-07" db="EMBL/GenBank/DDBJ databases">
        <authorList>
            <person name="Sun Z.S."/>
            <person name="Albrecht U."/>
            <person name="Echele G."/>
            <person name="Lee C.C."/>
        </authorList>
    </citation>
    <scope>NUCLEOTIDE SEQUENCE [LARGE SCALE GENOMIC DNA]</scope>
    <source>
        <strain evidence="8 9">CGMCC 1.12710</strain>
    </source>
</reference>
<evidence type="ECO:0000256" key="3">
    <source>
        <dbReference type="ARBA" id="ARBA00022688"/>
    </source>
</evidence>
<evidence type="ECO:0000256" key="5">
    <source>
        <dbReference type="ARBA" id="ARBA00023121"/>
    </source>
</evidence>
<dbReference type="Gene3D" id="1.10.357.10">
    <property type="entry name" value="Tetracycline Repressor, domain 2"/>
    <property type="match status" value="1"/>
</dbReference>
<evidence type="ECO:0000256" key="1">
    <source>
        <dbReference type="ARBA" id="ARBA00004749"/>
    </source>
</evidence>
<evidence type="ECO:0000313" key="8">
    <source>
        <dbReference type="EMBL" id="SNT72499.1"/>
    </source>
</evidence>
<dbReference type="GO" id="GO:0006744">
    <property type="term" value="P:ubiquinone biosynthetic process"/>
    <property type="evidence" value="ECO:0007669"/>
    <property type="project" value="UniProtKB-KW"/>
</dbReference>
<keyword evidence="8" id="KW-0830">Ubiquinone</keyword>
<dbReference type="PANTHER" id="PTHR21427">
    <property type="entry name" value="UBIQUINONE BIOSYNTHESIS PROTEIN COQ9, MITOCHONDRIAL"/>
    <property type="match status" value="1"/>
</dbReference>
<gene>
    <name evidence="8" type="ORF">SAMN06297382_1547</name>
</gene>
<evidence type="ECO:0000256" key="4">
    <source>
        <dbReference type="ARBA" id="ARBA00022946"/>
    </source>
</evidence>
<organism evidence="8 9">
    <name type="scientific">Amphiplicatus metriothermophilus</name>
    <dbReference type="NCBI Taxonomy" id="1519374"/>
    <lineage>
        <taxon>Bacteria</taxon>
        <taxon>Pseudomonadati</taxon>
        <taxon>Pseudomonadota</taxon>
        <taxon>Alphaproteobacteria</taxon>
        <taxon>Parvularculales</taxon>
        <taxon>Parvularculaceae</taxon>
        <taxon>Amphiplicatus</taxon>
    </lineage>
</organism>
<evidence type="ECO:0000256" key="6">
    <source>
        <dbReference type="ARBA" id="ARBA00058104"/>
    </source>
</evidence>
<name>A0A239PQC8_9PROT</name>
<proteinExistence type="inferred from homology"/>
<dbReference type="Pfam" id="PF08511">
    <property type="entry name" value="COQ9"/>
    <property type="match status" value="1"/>
</dbReference>
<feature type="domain" description="COQ9 C-terminal" evidence="7">
    <location>
        <begin position="130"/>
        <end position="200"/>
    </location>
</feature>
<keyword evidence="3" id="KW-0831">Ubiquinone biosynthesis</keyword>
<evidence type="ECO:0000256" key="2">
    <source>
        <dbReference type="ARBA" id="ARBA00010766"/>
    </source>
</evidence>
<dbReference type="AlphaFoldDB" id="A0A239PQC8"/>
<comment type="pathway">
    <text evidence="1">Cofactor biosynthesis; ubiquinone biosynthesis.</text>
</comment>
<dbReference type="InterPro" id="IPR013718">
    <property type="entry name" value="COQ9_C"/>
</dbReference>
<comment type="function">
    <text evidence="6">Membrane-associated protein that warps the membrane surface to access and bind aromatic isoprenes with high specificity, including ubiquinone (CoQ) isoprene intermediates and presents them directly to COQ7, therefore facilitating the COQ7-mediated hydroxylase step. Participates in the biosynthesis of coenzyme Q, also named ubiquinone, an essential lipid-soluble electron transporter for aerobic cellular respiration.</text>
</comment>
<dbReference type="RefSeq" id="WP_089411980.1">
    <property type="nucleotide sequence ID" value="NZ_FZQA01000002.1"/>
</dbReference>
<keyword evidence="4" id="KW-0809">Transit peptide</keyword>
<dbReference type="InterPro" id="IPR012762">
    <property type="entry name" value="Ubiq_biosynth_COQ9"/>
</dbReference>
<dbReference type="GO" id="GO:0008289">
    <property type="term" value="F:lipid binding"/>
    <property type="evidence" value="ECO:0007669"/>
    <property type="project" value="UniProtKB-KW"/>
</dbReference>
<comment type="similarity">
    <text evidence="2">Belongs to the COQ9 family.</text>
</comment>